<comment type="caution">
    <text evidence="1">The sequence shown here is derived from an EMBL/GenBank/DDBJ whole genome shotgun (WGS) entry which is preliminary data.</text>
</comment>
<accession>A0AAN6U0Z1</accession>
<dbReference type="GeneID" id="87833053"/>
<dbReference type="RefSeq" id="XP_062648181.1">
    <property type="nucleotide sequence ID" value="XM_062796285.1"/>
</dbReference>
<name>A0AAN6U0Z1_9PEZI</name>
<proteinExistence type="predicted"/>
<reference evidence="1" key="2">
    <citation type="submission" date="2023-05" db="EMBL/GenBank/DDBJ databases">
        <authorList>
            <consortium name="Lawrence Berkeley National Laboratory"/>
            <person name="Steindorff A."/>
            <person name="Hensen N."/>
            <person name="Bonometti L."/>
            <person name="Westerberg I."/>
            <person name="Brannstrom I.O."/>
            <person name="Guillou S."/>
            <person name="Cros-Aarteil S."/>
            <person name="Calhoun S."/>
            <person name="Haridas S."/>
            <person name="Kuo A."/>
            <person name="Mondo S."/>
            <person name="Pangilinan J."/>
            <person name="Riley R."/>
            <person name="Labutti K."/>
            <person name="Andreopoulos B."/>
            <person name="Lipzen A."/>
            <person name="Chen C."/>
            <person name="Yanf M."/>
            <person name="Daum C."/>
            <person name="Ng V."/>
            <person name="Clum A."/>
            <person name="Ohm R."/>
            <person name="Martin F."/>
            <person name="Silar P."/>
            <person name="Natvig D."/>
            <person name="Lalanne C."/>
            <person name="Gautier V."/>
            <person name="Ament-Velasquez S.L."/>
            <person name="Kruys A."/>
            <person name="Hutchinson M.I."/>
            <person name="Powell A.J."/>
            <person name="Barry K."/>
            <person name="Miller A.N."/>
            <person name="Grigoriev I.V."/>
            <person name="Debuchy R."/>
            <person name="Gladieux P."/>
            <person name="Thoren M.H."/>
            <person name="Johannesson H."/>
        </authorList>
    </citation>
    <scope>NUCLEOTIDE SEQUENCE</scope>
    <source>
        <strain evidence="1">CBS 731.68</strain>
    </source>
</reference>
<keyword evidence="2" id="KW-1185">Reference proteome</keyword>
<evidence type="ECO:0000313" key="1">
    <source>
        <dbReference type="EMBL" id="KAK4124410.1"/>
    </source>
</evidence>
<protein>
    <submittedName>
        <fullName evidence="1">Uncharacterized protein</fullName>
    </submittedName>
</protein>
<dbReference type="EMBL" id="MU853227">
    <property type="protein sequence ID" value="KAK4124410.1"/>
    <property type="molecule type" value="Genomic_DNA"/>
</dbReference>
<sequence length="95" mass="11065">MRHAERGCHGQLDSEAHKLPWADSFRAHLKAVTRLKGITMAEAKAGCHWPGGLYVNFQFVLDTEWVATERSDEELAVRRKLWQEYVEGQMIPWER</sequence>
<dbReference type="AlphaFoldDB" id="A0AAN6U0Z1"/>
<reference evidence="1" key="1">
    <citation type="journal article" date="2023" name="Mol. Phylogenet. Evol.">
        <title>Genome-scale phylogeny and comparative genomics of the fungal order Sordariales.</title>
        <authorList>
            <person name="Hensen N."/>
            <person name="Bonometti L."/>
            <person name="Westerberg I."/>
            <person name="Brannstrom I.O."/>
            <person name="Guillou S."/>
            <person name="Cros-Aarteil S."/>
            <person name="Calhoun S."/>
            <person name="Haridas S."/>
            <person name="Kuo A."/>
            <person name="Mondo S."/>
            <person name="Pangilinan J."/>
            <person name="Riley R."/>
            <person name="LaButti K."/>
            <person name="Andreopoulos B."/>
            <person name="Lipzen A."/>
            <person name="Chen C."/>
            <person name="Yan M."/>
            <person name="Daum C."/>
            <person name="Ng V."/>
            <person name="Clum A."/>
            <person name="Steindorff A."/>
            <person name="Ohm R.A."/>
            <person name="Martin F."/>
            <person name="Silar P."/>
            <person name="Natvig D.O."/>
            <person name="Lalanne C."/>
            <person name="Gautier V."/>
            <person name="Ament-Velasquez S.L."/>
            <person name="Kruys A."/>
            <person name="Hutchinson M.I."/>
            <person name="Powell A.J."/>
            <person name="Barry K."/>
            <person name="Miller A.N."/>
            <person name="Grigoriev I.V."/>
            <person name="Debuchy R."/>
            <person name="Gladieux P."/>
            <person name="Hiltunen Thoren M."/>
            <person name="Johannesson H."/>
        </authorList>
    </citation>
    <scope>NUCLEOTIDE SEQUENCE</scope>
    <source>
        <strain evidence="1">CBS 731.68</strain>
    </source>
</reference>
<gene>
    <name evidence="1" type="ORF">N657DRAFT_680406</name>
</gene>
<dbReference type="Proteomes" id="UP001302602">
    <property type="component" value="Unassembled WGS sequence"/>
</dbReference>
<evidence type="ECO:0000313" key="2">
    <source>
        <dbReference type="Proteomes" id="UP001302602"/>
    </source>
</evidence>
<organism evidence="1 2">
    <name type="scientific">Parathielavia appendiculata</name>
    <dbReference type="NCBI Taxonomy" id="2587402"/>
    <lineage>
        <taxon>Eukaryota</taxon>
        <taxon>Fungi</taxon>
        <taxon>Dikarya</taxon>
        <taxon>Ascomycota</taxon>
        <taxon>Pezizomycotina</taxon>
        <taxon>Sordariomycetes</taxon>
        <taxon>Sordariomycetidae</taxon>
        <taxon>Sordariales</taxon>
        <taxon>Chaetomiaceae</taxon>
        <taxon>Parathielavia</taxon>
    </lineage>
</organism>